<proteinExistence type="predicted"/>
<keyword evidence="3 9" id="KW-1133">Transmembrane helix</keyword>
<evidence type="ECO:0000256" key="9">
    <source>
        <dbReference type="SAM" id="Phobius"/>
    </source>
</evidence>
<evidence type="ECO:0000256" key="3">
    <source>
        <dbReference type="ARBA" id="ARBA00022989"/>
    </source>
</evidence>
<organism evidence="10 11">
    <name type="scientific">Lynx pardinus</name>
    <name type="common">Iberian lynx</name>
    <name type="synonym">Felis pardina</name>
    <dbReference type="NCBI Taxonomy" id="191816"/>
    <lineage>
        <taxon>Eukaryota</taxon>
        <taxon>Metazoa</taxon>
        <taxon>Chordata</taxon>
        <taxon>Craniata</taxon>
        <taxon>Vertebrata</taxon>
        <taxon>Euteleostomi</taxon>
        <taxon>Mammalia</taxon>
        <taxon>Eutheria</taxon>
        <taxon>Laurasiatheria</taxon>
        <taxon>Carnivora</taxon>
        <taxon>Feliformia</taxon>
        <taxon>Felidae</taxon>
        <taxon>Felinae</taxon>
        <taxon>Lynx</taxon>
    </lineage>
</organism>
<evidence type="ECO:0000256" key="1">
    <source>
        <dbReference type="ARBA" id="ARBA00004141"/>
    </source>
</evidence>
<dbReference type="PANTHER" id="PTHR11334">
    <property type="entry name" value="MAS-RELATED G-PROTEIN COUPLED RECEPTOR"/>
    <property type="match status" value="1"/>
</dbReference>
<evidence type="ECO:0000313" key="10">
    <source>
        <dbReference type="EMBL" id="VFV44617.1"/>
    </source>
</evidence>
<protein>
    <submittedName>
        <fullName evidence="10">Uncharacterized protein</fullName>
    </submittedName>
</protein>
<evidence type="ECO:0000256" key="6">
    <source>
        <dbReference type="ARBA" id="ARBA00023170"/>
    </source>
</evidence>
<keyword evidence="5 9" id="KW-0472">Membrane</keyword>
<keyword evidence="4" id="KW-0297">G-protein coupled receptor</keyword>
<keyword evidence="6" id="KW-0675">Receptor</keyword>
<comment type="subcellular location">
    <subcellularLocation>
        <location evidence="1">Membrane</location>
        <topology evidence="1">Multi-pass membrane protein</topology>
    </subcellularLocation>
</comment>
<keyword evidence="2 9" id="KW-0812">Transmembrane</keyword>
<dbReference type="GO" id="GO:0004930">
    <property type="term" value="F:G protein-coupled receptor activity"/>
    <property type="evidence" value="ECO:0007669"/>
    <property type="project" value="UniProtKB-KW"/>
</dbReference>
<name>A0A485PIC1_LYNPA</name>
<evidence type="ECO:0000256" key="4">
    <source>
        <dbReference type="ARBA" id="ARBA00023040"/>
    </source>
</evidence>
<sequence>MNQTLNGSQIRKATASRPGADPLAVAPVVLSALAVRTCSCGIAGIAGNGTVAWLPGCRAQRTPFCTATLFTRARGSPQRRRRPARLSVVILASVLVFLVRTLPLGIRWFLLYWLDLPQRTKTPFSHSARRSSAASSRANPGLYFPVGSRGGRGLREPLGAALHRALREEPELEGRETPSTGTNEVSCRPPP</sequence>
<dbReference type="EMBL" id="CAAGRJ010036061">
    <property type="protein sequence ID" value="VFV44617.1"/>
    <property type="molecule type" value="Genomic_DNA"/>
</dbReference>
<dbReference type="PANTHER" id="PTHR11334:SF57">
    <property type="entry name" value="MAS-RELATED G-PROTEIN COUPLED RECEPTOR MEMBER D"/>
    <property type="match status" value="1"/>
</dbReference>
<dbReference type="AlphaFoldDB" id="A0A485PIC1"/>
<evidence type="ECO:0000313" key="11">
    <source>
        <dbReference type="Proteomes" id="UP000386466"/>
    </source>
</evidence>
<gene>
    <name evidence="10" type="ORF">LYPA_23C007972</name>
</gene>
<feature type="transmembrane region" description="Helical" evidence="9">
    <location>
        <begin position="88"/>
        <end position="114"/>
    </location>
</feature>
<feature type="compositionally biased region" description="Basic and acidic residues" evidence="8">
    <location>
        <begin position="165"/>
        <end position="176"/>
    </location>
</feature>
<feature type="region of interest" description="Disordered" evidence="8">
    <location>
        <begin position="165"/>
        <end position="191"/>
    </location>
</feature>
<keyword evidence="7" id="KW-0807">Transducer</keyword>
<evidence type="ECO:0000256" key="5">
    <source>
        <dbReference type="ARBA" id="ARBA00023136"/>
    </source>
</evidence>
<accession>A0A485PIC1</accession>
<evidence type="ECO:0000256" key="7">
    <source>
        <dbReference type="ARBA" id="ARBA00023224"/>
    </source>
</evidence>
<dbReference type="GO" id="GO:0005886">
    <property type="term" value="C:plasma membrane"/>
    <property type="evidence" value="ECO:0007669"/>
    <property type="project" value="TreeGrafter"/>
</dbReference>
<dbReference type="InterPro" id="IPR026234">
    <property type="entry name" value="MRGPCRFAMILY"/>
</dbReference>
<dbReference type="Proteomes" id="UP000386466">
    <property type="component" value="Unassembled WGS sequence"/>
</dbReference>
<keyword evidence="11" id="KW-1185">Reference proteome</keyword>
<evidence type="ECO:0000256" key="8">
    <source>
        <dbReference type="SAM" id="MobiDB-lite"/>
    </source>
</evidence>
<reference evidence="10 11" key="1">
    <citation type="submission" date="2019-01" db="EMBL/GenBank/DDBJ databases">
        <authorList>
            <person name="Alioto T."/>
            <person name="Alioto T."/>
        </authorList>
    </citation>
    <scope>NUCLEOTIDE SEQUENCE [LARGE SCALE GENOMIC DNA]</scope>
</reference>
<evidence type="ECO:0000256" key="2">
    <source>
        <dbReference type="ARBA" id="ARBA00022692"/>
    </source>
</evidence>